<dbReference type="AlphaFoldDB" id="A0A3N4U7P8"/>
<dbReference type="PANTHER" id="PTHR31609">
    <property type="entry name" value="YDJC DEACETYLASE FAMILY MEMBER"/>
    <property type="match status" value="1"/>
</dbReference>
<dbReference type="InterPro" id="IPR006879">
    <property type="entry name" value="YdjC-like"/>
</dbReference>
<name>A0A3N4U7P8_9BURK</name>
<sequence length="287" mass="30627">MGIESSPRRVVLCADDYALSASVSRGIEALAAQGRLSATSVMVLAPRWPQDAARLRACVADRAIDVGLHLDWTSPYARAAGHGVSLPVAMLRAVLGAYDPRTARAVIERQLDAFEAHWGAPPDHVDGHQHVQQFAGIAEALVEVLSRRYGARPPWLRISEAPAPLRDAKSRVIAALGAARLRCRAREAGLPFRPWLIGISDFAADATPFGARLAHGLAHVPDGSVCMCHPGSPEHPHDPLDGIARAREAEYAWLSGPAFPETLARLGVQLVRGRACEDARGAGSALP</sequence>
<dbReference type="InterPro" id="IPR011330">
    <property type="entry name" value="Glyco_hydro/deAcase_b/a-brl"/>
</dbReference>
<keyword evidence="7" id="KW-1185">Reference proteome</keyword>
<protein>
    <submittedName>
        <fullName evidence="6">Uncharacterized protein</fullName>
    </submittedName>
</protein>
<keyword evidence="4" id="KW-0460">Magnesium</keyword>
<evidence type="ECO:0000256" key="1">
    <source>
        <dbReference type="ARBA" id="ARBA00001946"/>
    </source>
</evidence>
<dbReference type="CDD" id="cd10807">
    <property type="entry name" value="YdjC_like_3"/>
    <property type="match status" value="1"/>
</dbReference>
<evidence type="ECO:0000256" key="2">
    <source>
        <dbReference type="ARBA" id="ARBA00022723"/>
    </source>
</evidence>
<gene>
    <name evidence="6" type="ORF">EDC62_1850</name>
</gene>
<dbReference type="GO" id="GO:0005975">
    <property type="term" value="P:carbohydrate metabolic process"/>
    <property type="evidence" value="ECO:0007669"/>
    <property type="project" value="InterPro"/>
</dbReference>
<dbReference type="GO" id="GO:0046872">
    <property type="term" value="F:metal ion binding"/>
    <property type="evidence" value="ECO:0007669"/>
    <property type="project" value="UniProtKB-KW"/>
</dbReference>
<dbReference type="GO" id="GO:0019213">
    <property type="term" value="F:deacetylase activity"/>
    <property type="evidence" value="ECO:0007669"/>
    <property type="project" value="TreeGrafter"/>
</dbReference>
<dbReference type="OrthoDB" id="5295855at2"/>
<dbReference type="Proteomes" id="UP000272193">
    <property type="component" value="Unassembled WGS sequence"/>
</dbReference>
<comment type="cofactor">
    <cofactor evidence="1">
        <name>Mg(2+)</name>
        <dbReference type="ChEBI" id="CHEBI:18420"/>
    </cofactor>
</comment>
<dbReference type="PANTHER" id="PTHR31609:SF1">
    <property type="entry name" value="CARBOHYDRATE DEACETYLASE"/>
    <property type="match status" value="1"/>
</dbReference>
<keyword evidence="5" id="KW-0119">Carbohydrate metabolism</keyword>
<keyword evidence="2" id="KW-0479">Metal-binding</keyword>
<accession>A0A3N4U7P8</accession>
<dbReference type="Gene3D" id="3.20.20.370">
    <property type="entry name" value="Glycoside hydrolase/deacetylase"/>
    <property type="match status" value="1"/>
</dbReference>
<evidence type="ECO:0000313" key="7">
    <source>
        <dbReference type="Proteomes" id="UP000272193"/>
    </source>
</evidence>
<proteinExistence type="predicted"/>
<evidence type="ECO:0000256" key="4">
    <source>
        <dbReference type="ARBA" id="ARBA00022842"/>
    </source>
</evidence>
<comment type="caution">
    <text evidence="6">The sequence shown here is derived from an EMBL/GenBank/DDBJ whole genome shotgun (WGS) entry which is preliminary data.</text>
</comment>
<keyword evidence="3" id="KW-0378">Hydrolase</keyword>
<dbReference type="GO" id="GO:0016787">
    <property type="term" value="F:hydrolase activity"/>
    <property type="evidence" value="ECO:0007669"/>
    <property type="project" value="UniProtKB-KW"/>
</dbReference>
<evidence type="ECO:0000256" key="5">
    <source>
        <dbReference type="ARBA" id="ARBA00023277"/>
    </source>
</evidence>
<evidence type="ECO:0000313" key="6">
    <source>
        <dbReference type="EMBL" id="RPE66776.1"/>
    </source>
</evidence>
<dbReference type="SUPFAM" id="SSF88713">
    <property type="entry name" value="Glycoside hydrolase/deacetylase"/>
    <property type="match status" value="1"/>
</dbReference>
<organism evidence="6 7">
    <name type="scientific">Tibeticola sediminis</name>
    <dbReference type="NCBI Taxonomy" id="1917811"/>
    <lineage>
        <taxon>Bacteria</taxon>
        <taxon>Pseudomonadati</taxon>
        <taxon>Pseudomonadota</taxon>
        <taxon>Betaproteobacteria</taxon>
        <taxon>Burkholderiales</taxon>
        <taxon>Comamonadaceae</taxon>
        <taxon>Tibeticola</taxon>
    </lineage>
</organism>
<dbReference type="RefSeq" id="WP_124222914.1">
    <property type="nucleotide sequence ID" value="NZ_RKQL01000004.1"/>
</dbReference>
<evidence type="ECO:0000256" key="3">
    <source>
        <dbReference type="ARBA" id="ARBA00022801"/>
    </source>
</evidence>
<dbReference type="Pfam" id="PF04794">
    <property type="entry name" value="YdjC"/>
    <property type="match status" value="1"/>
</dbReference>
<reference evidence="6 7" key="1">
    <citation type="submission" date="2018-11" db="EMBL/GenBank/DDBJ databases">
        <title>Genomic Encyclopedia of Type Strains, Phase IV (KMG-IV): sequencing the most valuable type-strain genomes for metagenomic binning, comparative biology and taxonomic classification.</title>
        <authorList>
            <person name="Goeker M."/>
        </authorList>
    </citation>
    <scope>NUCLEOTIDE SEQUENCE [LARGE SCALE GENOMIC DNA]</scope>
    <source>
        <strain evidence="6 7">DSM 101684</strain>
    </source>
</reference>
<dbReference type="EMBL" id="RKQL01000004">
    <property type="protein sequence ID" value="RPE66776.1"/>
    <property type="molecule type" value="Genomic_DNA"/>
</dbReference>